<evidence type="ECO:0000313" key="1">
    <source>
        <dbReference type="EMBL" id="TCP25131.1"/>
    </source>
</evidence>
<reference evidence="1 2" key="1">
    <citation type="submission" date="2019-03" db="EMBL/GenBank/DDBJ databases">
        <title>Genomic Encyclopedia of Type Strains, Phase IV (KMG-IV): sequencing the most valuable type-strain genomes for metagenomic binning, comparative biology and taxonomic classification.</title>
        <authorList>
            <person name="Goeker M."/>
        </authorList>
    </citation>
    <scope>NUCLEOTIDE SEQUENCE [LARGE SCALE GENOMIC DNA]</scope>
    <source>
        <strain evidence="1 2">DSM 14836</strain>
    </source>
</reference>
<keyword evidence="2" id="KW-1185">Reference proteome</keyword>
<dbReference type="RefSeq" id="WP_132794516.1">
    <property type="nucleotide sequence ID" value="NZ_SLXM01000004.1"/>
</dbReference>
<gene>
    <name evidence="1" type="ORF">EV195_104164</name>
</gene>
<sequence>MKLRNYKRILFFLNRLESFLESEKEAKTSVELTSYYTDSELREIIHWLYRDVWSKNALGFMERPQLLELINSNYGILLWTIHSLEKSMTDTPNITQSDVDTFFQRTQNELHYLASKPVEEWDEYDTSNYRSLLVKTGTTKKVFAIFTSDVLAEDVYAVTTKPSYFFDTKAEAEEEIDNILIEGKFTRDELVVHSLWLLT</sequence>
<proteinExistence type="predicted"/>
<dbReference type="EMBL" id="SLXM01000004">
    <property type="protein sequence ID" value="TCP25131.1"/>
    <property type="molecule type" value="Genomic_DNA"/>
</dbReference>
<evidence type="ECO:0000313" key="2">
    <source>
        <dbReference type="Proteomes" id="UP000294564"/>
    </source>
</evidence>
<name>A0A4R2NUA3_9FLAO</name>
<dbReference type="AlphaFoldDB" id="A0A4R2NUA3"/>
<dbReference type="OrthoDB" id="1202673at2"/>
<accession>A0A4R2NUA3</accession>
<dbReference type="Proteomes" id="UP000294564">
    <property type="component" value="Unassembled WGS sequence"/>
</dbReference>
<organism evidence="1 2">
    <name type="scientific">Tenacibaculum skagerrakense</name>
    <dbReference type="NCBI Taxonomy" id="186571"/>
    <lineage>
        <taxon>Bacteria</taxon>
        <taxon>Pseudomonadati</taxon>
        <taxon>Bacteroidota</taxon>
        <taxon>Flavobacteriia</taxon>
        <taxon>Flavobacteriales</taxon>
        <taxon>Flavobacteriaceae</taxon>
        <taxon>Tenacibaculum</taxon>
    </lineage>
</organism>
<comment type="caution">
    <text evidence="1">The sequence shown here is derived from an EMBL/GenBank/DDBJ whole genome shotgun (WGS) entry which is preliminary data.</text>
</comment>
<protein>
    <submittedName>
        <fullName evidence="1">Uncharacterized protein</fullName>
    </submittedName>
</protein>